<protein>
    <submittedName>
        <fullName evidence="1">Uncharacterized protein</fullName>
    </submittedName>
</protein>
<dbReference type="AlphaFoldDB" id="A0A834PEJ8"/>
<gene>
    <name evidence="1" type="ORF">H0235_000827</name>
</gene>
<dbReference type="EMBL" id="JACSDY010000001">
    <property type="protein sequence ID" value="KAF7438436.1"/>
    <property type="molecule type" value="Genomic_DNA"/>
</dbReference>
<proteinExistence type="predicted"/>
<accession>A0A834PEJ8</accession>
<comment type="caution">
    <text evidence="1">The sequence shown here is derived from an EMBL/GenBank/DDBJ whole genome shotgun (WGS) entry which is preliminary data.</text>
</comment>
<keyword evidence="2" id="KW-1185">Reference proteome</keyword>
<sequence>MDSTERYAEQLDDDLHYRNNSGPNNVLVSSTLNAKNISMLFPSMEAIAISSYSLDIAKSIKDNYLSKKIDMLTIFVKIFMFLIDIRYVPRLNTGNTCHYNVAYHRGSKN</sequence>
<evidence type="ECO:0000313" key="2">
    <source>
        <dbReference type="Proteomes" id="UP000600918"/>
    </source>
</evidence>
<reference evidence="1" key="1">
    <citation type="journal article" date="2020" name="G3 (Bethesda)">
        <title>High-Quality Assemblies for Three Invasive Social Wasps from the &lt;i&gt;Vespula&lt;/i&gt; Genus.</title>
        <authorList>
            <person name="Harrop T.W.R."/>
            <person name="Guhlin J."/>
            <person name="McLaughlin G.M."/>
            <person name="Permina E."/>
            <person name="Stockwell P."/>
            <person name="Gilligan J."/>
            <person name="Le Lec M.F."/>
            <person name="Gruber M.A.M."/>
            <person name="Quinn O."/>
            <person name="Lovegrove M."/>
            <person name="Duncan E.J."/>
            <person name="Remnant E.J."/>
            <person name="Van Eeckhoven J."/>
            <person name="Graham B."/>
            <person name="Knapp R.A."/>
            <person name="Langford K.W."/>
            <person name="Kronenberg Z."/>
            <person name="Press M.O."/>
            <person name="Eacker S.M."/>
            <person name="Wilson-Rankin E.E."/>
            <person name="Purcell J."/>
            <person name="Lester P.J."/>
            <person name="Dearden P.K."/>
        </authorList>
    </citation>
    <scope>NUCLEOTIDE SEQUENCE</scope>
    <source>
        <strain evidence="1">Volc-1</strain>
    </source>
</reference>
<organism evidence="1 2">
    <name type="scientific">Vespula pensylvanica</name>
    <name type="common">Western yellow jacket</name>
    <name type="synonym">Wasp</name>
    <dbReference type="NCBI Taxonomy" id="30213"/>
    <lineage>
        <taxon>Eukaryota</taxon>
        <taxon>Metazoa</taxon>
        <taxon>Ecdysozoa</taxon>
        <taxon>Arthropoda</taxon>
        <taxon>Hexapoda</taxon>
        <taxon>Insecta</taxon>
        <taxon>Pterygota</taxon>
        <taxon>Neoptera</taxon>
        <taxon>Endopterygota</taxon>
        <taxon>Hymenoptera</taxon>
        <taxon>Apocrita</taxon>
        <taxon>Aculeata</taxon>
        <taxon>Vespoidea</taxon>
        <taxon>Vespidae</taxon>
        <taxon>Vespinae</taxon>
        <taxon>Vespula</taxon>
    </lineage>
</organism>
<dbReference type="Proteomes" id="UP000600918">
    <property type="component" value="Unassembled WGS sequence"/>
</dbReference>
<evidence type="ECO:0000313" key="1">
    <source>
        <dbReference type="EMBL" id="KAF7438436.1"/>
    </source>
</evidence>
<name>A0A834PEJ8_VESPE</name>